<dbReference type="SMART" id="SM00448">
    <property type="entry name" value="REC"/>
    <property type="match status" value="1"/>
</dbReference>
<evidence type="ECO:0000256" key="3">
    <source>
        <dbReference type="ARBA" id="ARBA00022553"/>
    </source>
</evidence>
<dbReference type="EMBL" id="CM026429">
    <property type="protein sequence ID" value="KAG0563103.1"/>
    <property type="molecule type" value="Genomic_DNA"/>
</dbReference>
<feature type="region of interest" description="Disordered" evidence="8">
    <location>
        <begin position="961"/>
        <end position="1044"/>
    </location>
</feature>
<dbReference type="InterPro" id="IPR001789">
    <property type="entry name" value="Sig_transdc_resp-reg_receiver"/>
</dbReference>
<evidence type="ECO:0000256" key="7">
    <source>
        <dbReference type="PROSITE-ProRule" id="PRU00169"/>
    </source>
</evidence>
<sequence length="1198" mass="132799">MAFKTIWNLPQERQRSYGPLDPEMEQLPHPSRNLTVSRVVIMITVAVLVGLLTISTWYFTHSYPKSAVASLSQSLRLEILENTSELLDEIFSMNTYGSMAIANLMEKNFLGDDFSKENFNRIRDASWAVFKALPVVTSLGVTAVNGLTAVYNRGFKDEIEGFRGNFCLYSNDTNGAPIYYKEYVSEVTGNPVGPPLVLEFPNALQDTPWFQKAISYPVNNLTWTIGRSLTSGQAFVQCGISKQARASNEVALVHSSLSAIAINSFISSLELKGGSVFIADENGTLLFSSEPTVCVLSNRSECENSPLDRNSVLNDGKSFLQNRVGLANLVMSETHVSDVILKGKRYSVDSWPYTFKTVKLSVVVVIPRHSFWGPMDYYTRITWISLPLLSIGVVFIGCSLIYLLVEQVQAEEKLRAEILRQSEAKNRAEASRDAKTNFLSSMSHELRTPMACIIGLLDMLLMENLTVEHEGSIRQIHRCATSLVSLLNSALDIAKVESGKLVLEKAEFNLEAELTALIDVFSVQCDNKNLFISLDVADDVPKRVIGDSARVMQVFTNLVGNSLKFTSKGRIIVRGRIANPETDVSGRVHQRSFSPFSLERFTEAASVPDAVVLVFEVDDTGPGIEPALREKVFENFVQGNASTTRMHGGTGLGLGIVRSLVQLMGGSIRIVEKNGPGAVFQFSICFQRATSCEPIPFSLPPSYQGTEIIVGIPDADCRVIACEWITKLGLNVHQVESWEQILLYMRALNGGSNIGRKSGFFENLLLDSPEDLLQLTSVPEHTKISAPKRTSWSHRYEFWRSWKDSDERPSTGQMRQLMILDTSLLPSDVKSDHLEEYLQESGFLTSSPTRCLDELGVSSTLDLNDRQRRDLQGDFSVVWICASNVHEPIKAALRAVRNSFIVRRPLHTARFKEIFHLVSREGDLLSPLEIQRPPELLASNIINYAKQQEWHDPYACDSEVPLAQDRSPRPIPSAIMQGRNVRHRPTAAKSAPLEEISYSEMESRPSAPTEATSQSSTTSTKPIRRSVQGLAQLNGRKSGNGAPKPLEKLEILVAEDTPLLRKLAVAMLRRLGAVTFEASNGQEVLEAVMARHQNGQAPFRCILMDCQMPVMDGYESCRAIREFEKTHPCRTAIVALTANAMASDELKCLNAGMDAFLTKPIDQEYMVQIILRTVTGTPSLSANSSVTSLQTSSVTELV</sequence>
<dbReference type="InterPro" id="IPR036890">
    <property type="entry name" value="HATPase_C_sf"/>
</dbReference>
<dbReference type="CDD" id="cd17546">
    <property type="entry name" value="REC_hyHK_CKI1_RcsC-like"/>
    <property type="match status" value="1"/>
</dbReference>
<dbReference type="OrthoDB" id="60033at2759"/>
<dbReference type="SMART" id="SM00387">
    <property type="entry name" value="HATPase_c"/>
    <property type="match status" value="1"/>
</dbReference>
<feature type="compositionally biased region" description="Low complexity" evidence="8">
    <location>
        <begin position="1005"/>
        <end position="1020"/>
    </location>
</feature>
<gene>
    <name evidence="12" type="ORF">KC19_8G004900</name>
</gene>
<keyword evidence="9" id="KW-0812">Transmembrane</keyword>
<evidence type="ECO:0000256" key="6">
    <source>
        <dbReference type="ARBA" id="ARBA00023012"/>
    </source>
</evidence>
<dbReference type="PROSITE" id="PS50110">
    <property type="entry name" value="RESPONSE_REGULATORY"/>
    <property type="match status" value="1"/>
</dbReference>
<dbReference type="InterPro" id="IPR050736">
    <property type="entry name" value="Sensor_HK_Regulatory"/>
</dbReference>
<evidence type="ECO:0000259" key="11">
    <source>
        <dbReference type="PROSITE" id="PS50110"/>
    </source>
</evidence>
<keyword evidence="6" id="KW-0902">Two-component regulatory system</keyword>
<comment type="catalytic activity">
    <reaction evidence="1">
        <text>ATP + protein L-histidine = ADP + protein N-phospho-L-histidine.</text>
        <dbReference type="EC" id="2.7.13.3"/>
    </reaction>
</comment>
<name>A0A8T0GW22_CERPU</name>
<dbReference type="SUPFAM" id="SSF52172">
    <property type="entry name" value="CheY-like"/>
    <property type="match status" value="1"/>
</dbReference>
<dbReference type="InterPro" id="IPR036097">
    <property type="entry name" value="HisK_dim/P_sf"/>
</dbReference>
<comment type="caution">
    <text evidence="12">The sequence shown here is derived from an EMBL/GenBank/DDBJ whole genome shotgun (WGS) entry which is preliminary data.</text>
</comment>
<dbReference type="AlphaFoldDB" id="A0A8T0GW22"/>
<feature type="domain" description="Response regulatory" evidence="11">
    <location>
        <begin position="1050"/>
        <end position="1174"/>
    </location>
</feature>
<dbReference type="PROSITE" id="PS50109">
    <property type="entry name" value="HIS_KIN"/>
    <property type="match status" value="1"/>
</dbReference>
<evidence type="ECO:0000313" key="13">
    <source>
        <dbReference type="Proteomes" id="UP000822688"/>
    </source>
</evidence>
<dbReference type="Gene3D" id="1.10.287.130">
    <property type="match status" value="1"/>
</dbReference>
<keyword evidence="13" id="KW-1185">Reference proteome</keyword>
<dbReference type="SUPFAM" id="SSF47384">
    <property type="entry name" value="Homodimeric domain of signal transducing histidine kinase"/>
    <property type="match status" value="1"/>
</dbReference>
<dbReference type="Pfam" id="PF00512">
    <property type="entry name" value="HisKA"/>
    <property type="match status" value="1"/>
</dbReference>
<keyword evidence="4" id="KW-0808">Transferase</keyword>
<feature type="domain" description="Histidine kinase" evidence="10">
    <location>
        <begin position="441"/>
        <end position="688"/>
    </location>
</feature>
<dbReference type="CDD" id="cd00082">
    <property type="entry name" value="HisKA"/>
    <property type="match status" value="1"/>
</dbReference>
<dbReference type="PRINTS" id="PR00344">
    <property type="entry name" value="BCTRLSENSOR"/>
</dbReference>
<dbReference type="EC" id="2.7.13.3" evidence="2"/>
<dbReference type="FunFam" id="3.30.565.10:FF:000010">
    <property type="entry name" value="Sensor histidine kinase RcsC"/>
    <property type="match status" value="1"/>
</dbReference>
<evidence type="ECO:0000256" key="4">
    <source>
        <dbReference type="ARBA" id="ARBA00022679"/>
    </source>
</evidence>
<dbReference type="SUPFAM" id="SSF55874">
    <property type="entry name" value="ATPase domain of HSP90 chaperone/DNA topoisomerase II/histidine kinase"/>
    <property type="match status" value="1"/>
</dbReference>
<dbReference type="Pfam" id="PF00072">
    <property type="entry name" value="Response_reg"/>
    <property type="match status" value="1"/>
</dbReference>
<keyword evidence="9" id="KW-1133">Transmembrane helix</keyword>
<dbReference type="PANTHER" id="PTHR43711:SF1">
    <property type="entry name" value="HISTIDINE KINASE 1"/>
    <property type="match status" value="1"/>
</dbReference>
<reference evidence="12" key="1">
    <citation type="submission" date="2020-06" db="EMBL/GenBank/DDBJ databases">
        <title>WGS assembly of Ceratodon purpureus strain R40.</title>
        <authorList>
            <person name="Carey S.B."/>
            <person name="Jenkins J."/>
            <person name="Shu S."/>
            <person name="Lovell J.T."/>
            <person name="Sreedasyam A."/>
            <person name="Maumus F."/>
            <person name="Tiley G.P."/>
            <person name="Fernandez-Pozo N."/>
            <person name="Barry K."/>
            <person name="Chen C."/>
            <person name="Wang M."/>
            <person name="Lipzen A."/>
            <person name="Daum C."/>
            <person name="Saski C.A."/>
            <person name="Payton A.C."/>
            <person name="Mcbreen J.C."/>
            <person name="Conrad R.E."/>
            <person name="Kollar L.M."/>
            <person name="Olsson S."/>
            <person name="Huttunen S."/>
            <person name="Landis J.B."/>
            <person name="Wickett N.J."/>
            <person name="Johnson M.G."/>
            <person name="Rensing S.A."/>
            <person name="Grimwood J."/>
            <person name="Schmutz J."/>
            <person name="Mcdaniel S.F."/>
        </authorList>
    </citation>
    <scope>NUCLEOTIDE SEQUENCE</scope>
    <source>
        <strain evidence="12">R40</strain>
    </source>
</reference>
<dbReference type="Proteomes" id="UP000822688">
    <property type="component" value="Chromosome 8"/>
</dbReference>
<evidence type="ECO:0000256" key="1">
    <source>
        <dbReference type="ARBA" id="ARBA00000085"/>
    </source>
</evidence>
<dbReference type="InterPro" id="IPR003594">
    <property type="entry name" value="HATPase_dom"/>
</dbReference>
<evidence type="ECO:0000256" key="2">
    <source>
        <dbReference type="ARBA" id="ARBA00012438"/>
    </source>
</evidence>
<dbReference type="InterPro" id="IPR005467">
    <property type="entry name" value="His_kinase_dom"/>
</dbReference>
<protein>
    <recommendedName>
        <fullName evidence="2">histidine kinase</fullName>
        <ecNumber evidence="2">2.7.13.3</ecNumber>
    </recommendedName>
</protein>
<accession>A0A8T0GW22</accession>
<dbReference type="GO" id="GO:0000155">
    <property type="term" value="F:phosphorelay sensor kinase activity"/>
    <property type="evidence" value="ECO:0007669"/>
    <property type="project" value="InterPro"/>
</dbReference>
<keyword evidence="5" id="KW-0418">Kinase</keyword>
<dbReference type="InterPro" id="IPR003661">
    <property type="entry name" value="HisK_dim/P_dom"/>
</dbReference>
<evidence type="ECO:0000256" key="9">
    <source>
        <dbReference type="SAM" id="Phobius"/>
    </source>
</evidence>
<dbReference type="Gene3D" id="3.40.50.2300">
    <property type="match status" value="1"/>
</dbReference>
<proteinExistence type="predicted"/>
<dbReference type="PANTHER" id="PTHR43711">
    <property type="entry name" value="TWO-COMPONENT HISTIDINE KINASE"/>
    <property type="match status" value="1"/>
</dbReference>
<feature type="transmembrane region" description="Helical" evidence="9">
    <location>
        <begin position="381"/>
        <end position="405"/>
    </location>
</feature>
<dbReference type="Gene3D" id="3.30.565.10">
    <property type="entry name" value="Histidine kinase-like ATPase, C-terminal domain"/>
    <property type="match status" value="1"/>
</dbReference>
<feature type="transmembrane region" description="Helical" evidence="9">
    <location>
        <begin position="39"/>
        <end position="59"/>
    </location>
</feature>
<keyword evidence="9" id="KW-0472">Membrane</keyword>
<dbReference type="InterPro" id="IPR011006">
    <property type="entry name" value="CheY-like_superfamily"/>
</dbReference>
<dbReference type="InterPro" id="IPR004358">
    <property type="entry name" value="Sig_transdc_His_kin-like_C"/>
</dbReference>
<evidence type="ECO:0000256" key="8">
    <source>
        <dbReference type="SAM" id="MobiDB-lite"/>
    </source>
</evidence>
<dbReference type="Pfam" id="PF02518">
    <property type="entry name" value="HATPase_c"/>
    <property type="match status" value="1"/>
</dbReference>
<evidence type="ECO:0000256" key="5">
    <source>
        <dbReference type="ARBA" id="ARBA00022777"/>
    </source>
</evidence>
<keyword evidence="3 7" id="KW-0597">Phosphoprotein</keyword>
<evidence type="ECO:0000259" key="10">
    <source>
        <dbReference type="PROSITE" id="PS50109"/>
    </source>
</evidence>
<dbReference type="SMART" id="SM00388">
    <property type="entry name" value="HisKA"/>
    <property type="match status" value="1"/>
</dbReference>
<evidence type="ECO:0000313" key="12">
    <source>
        <dbReference type="EMBL" id="KAG0563103.1"/>
    </source>
</evidence>
<feature type="modified residue" description="4-aspartylphosphate" evidence="7">
    <location>
        <position position="1105"/>
    </location>
</feature>
<organism evidence="12 13">
    <name type="scientific">Ceratodon purpureus</name>
    <name type="common">Fire moss</name>
    <name type="synonym">Dicranum purpureum</name>
    <dbReference type="NCBI Taxonomy" id="3225"/>
    <lineage>
        <taxon>Eukaryota</taxon>
        <taxon>Viridiplantae</taxon>
        <taxon>Streptophyta</taxon>
        <taxon>Embryophyta</taxon>
        <taxon>Bryophyta</taxon>
        <taxon>Bryophytina</taxon>
        <taxon>Bryopsida</taxon>
        <taxon>Dicranidae</taxon>
        <taxon>Pseudoditrichales</taxon>
        <taxon>Ditrichaceae</taxon>
        <taxon>Ceratodon</taxon>
    </lineage>
</organism>